<proteinExistence type="predicted"/>
<name>A0A8S2XRL8_9BILA</name>
<organism evidence="3 4">
    <name type="scientific">Rotaria magnacalcarata</name>
    <dbReference type="NCBI Taxonomy" id="392030"/>
    <lineage>
        <taxon>Eukaryota</taxon>
        <taxon>Metazoa</taxon>
        <taxon>Spiralia</taxon>
        <taxon>Gnathifera</taxon>
        <taxon>Rotifera</taxon>
        <taxon>Eurotatoria</taxon>
        <taxon>Bdelloidea</taxon>
        <taxon>Philodinida</taxon>
        <taxon>Philodinidae</taxon>
        <taxon>Rotaria</taxon>
    </lineage>
</organism>
<evidence type="ECO:0000313" key="2">
    <source>
        <dbReference type="EMBL" id="CAF4506651.1"/>
    </source>
</evidence>
<feature type="non-terminal residue" evidence="3">
    <location>
        <position position="1"/>
    </location>
</feature>
<feature type="region of interest" description="Disordered" evidence="1">
    <location>
        <begin position="1"/>
        <end position="37"/>
    </location>
</feature>
<evidence type="ECO:0000313" key="4">
    <source>
        <dbReference type="Proteomes" id="UP000681720"/>
    </source>
</evidence>
<feature type="non-terminal residue" evidence="3">
    <location>
        <position position="60"/>
    </location>
</feature>
<accession>A0A8S2XRL8</accession>
<dbReference type="AlphaFoldDB" id="A0A8S2XRL8"/>
<dbReference type="EMBL" id="CAJOBJ010082364">
    <property type="protein sequence ID" value="CAF4506651.1"/>
    <property type="molecule type" value="Genomic_DNA"/>
</dbReference>
<evidence type="ECO:0000313" key="3">
    <source>
        <dbReference type="EMBL" id="CAF4508712.1"/>
    </source>
</evidence>
<feature type="compositionally biased region" description="Polar residues" evidence="1">
    <location>
        <begin position="1"/>
        <end position="11"/>
    </location>
</feature>
<sequence length="60" mass="6808">QDEASTQSVEESTPKDKQSLQQEHKDKVSNLSQEEKQLQERIEKSLSILSGEITIGVHMQ</sequence>
<comment type="caution">
    <text evidence="3">The sequence shown here is derived from an EMBL/GenBank/DDBJ whole genome shotgun (WGS) entry which is preliminary data.</text>
</comment>
<dbReference type="Proteomes" id="UP000681720">
    <property type="component" value="Unassembled WGS sequence"/>
</dbReference>
<reference evidence="3" key="1">
    <citation type="submission" date="2021-02" db="EMBL/GenBank/DDBJ databases">
        <authorList>
            <person name="Nowell W R."/>
        </authorList>
    </citation>
    <scope>NUCLEOTIDE SEQUENCE</scope>
</reference>
<protein>
    <submittedName>
        <fullName evidence="3">Uncharacterized protein</fullName>
    </submittedName>
</protein>
<dbReference type="EMBL" id="CAJOBJ010082843">
    <property type="protein sequence ID" value="CAF4508712.1"/>
    <property type="molecule type" value="Genomic_DNA"/>
</dbReference>
<gene>
    <name evidence="2" type="ORF">GIL414_LOCUS34989</name>
    <name evidence="3" type="ORF">GIL414_LOCUS35086</name>
</gene>
<evidence type="ECO:0000256" key="1">
    <source>
        <dbReference type="SAM" id="MobiDB-lite"/>
    </source>
</evidence>
<feature type="compositionally biased region" description="Basic and acidic residues" evidence="1">
    <location>
        <begin position="12"/>
        <end position="37"/>
    </location>
</feature>